<dbReference type="EMBL" id="BRPB01000082">
    <property type="protein sequence ID" value="GLA53562.1"/>
    <property type="molecule type" value="Genomic_DNA"/>
</dbReference>
<dbReference type="PROSITE" id="PS00463">
    <property type="entry name" value="ZN2_CY6_FUNGAL_1"/>
    <property type="match status" value="1"/>
</dbReference>
<dbReference type="InterPro" id="IPR001138">
    <property type="entry name" value="Zn2Cys6_DnaBD"/>
</dbReference>
<feature type="region of interest" description="Disordered" evidence="6">
    <location>
        <begin position="213"/>
        <end position="236"/>
    </location>
</feature>
<protein>
    <recommendedName>
        <fullName evidence="7">Zn(2)-C6 fungal-type domain-containing protein</fullName>
    </recommendedName>
</protein>
<dbReference type="PANTHER" id="PTHR47840:SF1">
    <property type="entry name" value="ZN(II)2CYS6 TRANSCRIPTION FACTOR (EUROFUNG)"/>
    <property type="match status" value="1"/>
</dbReference>
<reference evidence="8" key="1">
    <citation type="submission" date="2022-07" db="EMBL/GenBank/DDBJ databases">
        <title>Taxonomy of Aspergillus series Nigri: significant species reduction supported by multi-species coalescent approaches.</title>
        <authorList>
            <person name="Bian C."/>
            <person name="Kusuya Y."/>
            <person name="Sklenar F."/>
            <person name="D'hooge E."/>
            <person name="Yaguchi T."/>
            <person name="Takahashi H."/>
            <person name="Hubka V."/>
        </authorList>
    </citation>
    <scope>NUCLEOTIDE SEQUENCE</scope>
    <source>
        <strain evidence="8">IFM 63604</strain>
    </source>
</reference>
<dbReference type="SMART" id="SM00066">
    <property type="entry name" value="GAL4"/>
    <property type="match status" value="1"/>
</dbReference>
<dbReference type="Proteomes" id="UP001144191">
    <property type="component" value="Unassembled WGS sequence"/>
</dbReference>
<dbReference type="GO" id="GO:0009893">
    <property type="term" value="P:positive regulation of metabolic process"/>
    <property type="evidence" value="ECO:0007669"/>
    <property type="project" value="UniProtKB-ARBA"/>
</dbReference>
<accession>A0A9W6EEP0</accession>
<sequence length="739" mass="82285">MHASIVESVHGSDERGSDGLPRHAFSSRKSDRTLLRPHLRPNRVGQSNQPLKLCIVKAPLMIQNRQMRKGTRSCTACRRRKVRCIFPSEESDVCSNCARRGSICVPQGVSLDLGPGFDDRARLRRRAKSRHLNNQSVPQATPDGETISGSDRFSDVLGALKNLEKKVHVSLGLSRNHAPARGVVGTSREVDSIQSDRAPIMKLLNHELIGRVSEPEQEASQQVPSQESKRNKTRLSNLPTEHAEALKGLLEALPTEPEMSRIFQTKSDWWNSWRESFGLSWGDEDDFSLEAFAIRTFQTGHPALVGSLLLCFALSTGDFARYLPPVEHWILNNDEVASSTYGLQCLIGLGLCFMSSLQPRRAWATYRKANTLLQLAGIHRTHRKSKSLNTIFWQLFSADRWVSLLIGLPYSVPENLCDLYIPPPDEELFVNFHYRHLSILTGRVIDCLQSEKSPTLSMVTGVDEQIDEITAHLPVGYLDLGQIRLCRDAKERHTRAFRLAHVHSLKAQLYMPLFLQESHDDRQEYSRMACVRSARTLLEAYLLLHESDPAAARSDNSIKQSAPSALTAAVIVFLNMLGYGRNTAADAVQERATNKNHDDGLIKRILIALDSWSENQPGSLSGQCHATLKNLVESSQELHKGERREIVVPYFGRVTVDRGEGASQPADSRLDTSRGAAPMLESNVDNVATWSALSDDIFLSYSGPWTAQDDYAGGLLDNTDAAAAAFDWITGPEYGFSLC</sequence>
<dbReference type="GO" id="GO:0006351">
    <property type="term" value="P:DNA-templated transcription"/>
    <property type="evidence" value="ECO:0007669"/>
    <property type="project" value="InterPro"/>
</dbReference>
<dbReference type="PANTHER" id="PTHR47840">
    <property type="entry name" value="ZN(II)2CYS6 TRANSCRIPTION FACTOR (EUROFUNG)-RELATED"/>
    <property type="match status" value="1"/>
</dbReference>
<feature type="compositionally biased region" description="Basic and acidic residues" evidence="6">
    <location>
        <begin position="10"/>
        <end position="21"/>
    </location>
</feature>
<evidence type="ECO:0000256" key="4">
    <source>
        <dbReference type="ARBA" id="ARBA00023163"/>
    </source>
</evidence>
<dbReference type="SUPFAM" id="SSF57701">
    <property type="entry name" value="Zn2/Cys6 DNA-binding domain"/>
    <property type="match status" value="1"/>
</dbReference>
<dbReference type="PROSITE" id="PS50048">
    <property type="entry name" value="ZN2_CY6_FUNGAL_2"/>
    <property type="match status" value="1"/>
</dbReference>
<dbReference type="GO" id="GO:0003677">
    <property type="term" value="F:DNA binding"/>
    <property type="evidence" value="ECO:0007669"/>
    <property type="project" value="UniProtKB-KW"/>
</dbReference>
<evidence type="ECO:0000256" key="5">
    <source>
        <dbReference type="ARBA" id="ARBA00023242"/>
    </source>
</evidence>
<feature type="domain" description="Zn(2)-C6 fungal-type" evidence="7">
    <location>
        <begin position="73"/>
        <end position="105"/>
    </location>
</feature>
<evidence type="ECO:0000259" key="7">
    <source>
        <dbReference type="PROSITE" id="PS50048"/>
    </source>
</evidence>
<comment type="caution">
    <text evidence="8">The sequence shown here is derived from an EMBL/GenBank/DDBJ whole genome shotgun (WGS) entry which is preliminary data.</text>
</comment>
<dbReference type="InterPro" id="IPR007219">
    <property type="entry name" value="XnlR_reg_dom"/>
</dbReference>
<keyword evidence="5" id="KW-0539">Nucleus</keyword>
<dbReference type="SMART" id="SM00906">
    <property type="entry name" value="Fungal_trans"/>
    <property type="match status" value="1"/>
</dbReference>
<dbReference type="AlphaFoldDB" id="A0A9W6EEP0"/>
<keyword evidence="1" id="KW-0479">Metal-binding</keyword>
<dbReference type="CDD" id="cd12148">
    <property type="entry name" value="fungal_TF_MHR"/>
    <property type="match status" value="1"/>
</dbReference>
<evidence type="ECO:0000313" key="9">
    <source>
        <dbReference type="Proteomes" id="UP001144191"/>
    </source>
</evidence>
<feature type="region of interest" description="Disordered" evidence="6">
    <location>
        <begin position="1"/>
        <end position="46"/>
    </location>
</feature>
<keyword evidence="3" id="KW-0238">DNA-binding</keyword>
<keyword evidence="2" id="KW-0805">Transcription regulation</keyword>
<dbReference type="CDD" id="cd00067">
    <property type="entry name" value="GAL4"/>
    <property type="match status" value="1"/>
</dbReference>
<dbReference type="InterPro" id="IPR036864">
    <property type="entry name" value="Zn2-C6_fun-type_DNA-bd_sf"/>
</dbReference>
<name>A0A9W6EEP0_ASPNG</name>
<dbReference type="GO" id="GO:0000981">
    <property type="term" value="F:DNA-binding transcription factor activity, RNA polymerase II-specific"/>
    <property type="evidence" value="ECO:0007669"/>
    <property type="project" value="InterPro"/>
</dbReference>
<evidence type="ECO:0000256" key="6">
    <source>
        <dbReference type="SAM" id="MobiDB-lite"/>
    </source>
</evidence>
<evidence type="ECO:0000313" key="8">
    <source>
        <dbReference type="EMBL" id="GLA53562.1"/>
    </source>
</evidence>
<dbReference type="GO" id="GO:0008270">
    <property type="term" value="F:zinc ion binding"/>
    <property type="evidence" value="ECO:0007669"/>
    <property type="project" value="InterPro"/>
</dbReference>
<evidence type="ECO:0000256" key="2">
    <source>
        <dbReference type="ARBA" id="ARBA00023015"/>
    </source>
</evidence>
<evidence type="ECO:0000256" key="1">
    <source>
        <dbReference type="ARBA" id="ARBA00022723"/>
    </source>
</evidence>
<proteinExistence type="predicted"/>
<keyword evidence="4" id="KW-0804">Transcription</keyword>
<gene>
    <name evidence="8" type="ORF">AnigIFM63604_010857</name>
</gene>
<dbReference type="Pfam" id="PF00172">
    <property type="entry name" value="Zn_clus"/>
    <property type="match status" value="1"/>
</dbReference>
<organism evidence="8 9">
    <name type="scientific">Aspergillus niger</name>
    <dbReference type="NCBI Taxonomy" id="5061"/>
    <lineage>
        <taxon>Eukaryota</taxon>
        <taxon>Fungi</taxon>
        <taxon>Dikarya</taxon>
        <taxon>Ascomycota</taxon>
        <taxon>Pezizomycotina</taxon>
        <taxon>Eurotiomycetes</taxon>
        <taxon>Eurotiomycetidae</taxon>
        <taxon>Eurotiales</taxon>
        <taxon>Aspergillaceae</taxon>
        <taxon>Aspergillus</taxon>
        <taxon>Aspergillus subgen. Circumdati</taxon>
    </lineage>
</organism>
<evidence type="ECO:0000256" key="3">
    <source>
        <dbReference type="ARBA" id="ARBA00023125"/>
    </source>
</evidence>
<dbReference type="Gene3D" id="4.10.240.10">
    <property type="entry name" value="Zn(2)-C6 fungal-type DNA-binding domain"/>
    <property type="match status" value="1"/>
</dbReference>